<feature type="compositionally biased region" description="Polar residues" evidence="2">
    <location>
        <begin position="172"/>
        <end position="182"/>
    </location>
</feature>
<dbReference type="PANTHER" id="PTHR23389">
    <property type="entry name" value="CHROMOSOME TRANSMISSION FIDELITY FACTOR 18"/>
    <property type="match status" value="1"/>
</dbReference>
<dbReference type="EMBL" id="KV454477">
    <property type="protein sequence ID" value="ODV62488.1"/>
    <property type="molecule type" value="Genomic_DNA"/>
</dbReference>
<keyword evidence="5" id="KW-1185">Reference proteome</keyword>
<dbReference type="SUPFAM" id="SSF52540">
    <property type="entry name" value="P-loop containing nucleoside triphosphate hydrolases"/>
    <property type="match status" value="1"/>
</dbReference>
<accession>A0A1D2VLJ2</accession>
<feature type="region of interest" description="Disordered" evidence="2">
    <location>
        <begin position="1041"/>
        <end position="1079"/>
    </location>
</feature>
<dbReference type="GO" id="GO:0006260">
    <property type="term" value="P:DNA replication"/>
    <property type="evidence" value="ECO:0007669"/>
    <property type="project" value="UniProtKB-KW"/>
</dbReference>
<dbReference type="GO" id="GO:0008380">
    <property type="term" value="P:RNA splicing"/>
    <property type="evidence" value="ECO:0007669"/>
    <property type="project" value="InterPro"/>
</dbReference>
<dbReference type="GO" id="GO:0003677">
    <property type="term" value="F:DNA binding"/>
    <property type="evidence" value="ECO:0007669"/>
    <property type="project" value="TreeGrafter"/>
</dbReference>
<evidence type="ECO:0000313" key="4">
    <source>
        <dbReference type="EMBL" id="ODV62488.1"/>
    </source>
</evidence>
<feature type="region of interest" description="Disordered" evidence="2">
    <location>
        <begin position="1199"/>
        <end position="1226"/>
    </location>
</feature>
<feature type="compositionally biased region" description="Low complexity" evidence="2">
    <location>
        <begin position="145"/>
        <end position="155"/>
    </location>
</feature>
<feature type="compositionally biased region" description="Polar residues" evidence="2">
    <location>
        <begin position="190"/>
        <end position="199"/>
    </location>
</feature>
<dbReference type="Proteomes" id="UP000095038">
    <property type="component" value="Unassembled WGS sequence"/>
</dbReference>
<feature type="domain" description="U4/U6.U5 small nuclear ribonucleoprotein 27kDa protein" evidence="3">
    <location>
        <begin position="203"/>
        <end position="241"/>
    </location>
</feature>
<evidence type="ECO:0000313" key="5">
    <source>
        <dbReference type="Proteomes" id="UP000095038"/>
    </source>
</evidence>
<dbReference type="InParanoid" id="A0A1D2VLJ2"/>
<feature type="region of interest" description="Disordered" evidence="2">
    <location>
        <begin position="47"/>
        <end position="203"/>
    </location>
</feature>
<evidence type="ECO:0000259" key="3">
    <source>
        <dbReference type="Pfam" id="PF08648"/>
    </source>
</evidence>
<keyword evidence="1" id="KW-0235">DNA replication</keyword>
<proteinExistence type="predicted"/>
<sequence>MIENKNIPATELYQRKFELKISDGIDSADLVDNDIEMDKEIENDNKNVDINNINNDNNENSNINNNPDINNNSSRNTSIITGNNNSVNGNGIDNHNQLNATNGNNRVGPNPFEFQFIKKDKNTSRDKKKQELEDDRRGKNKPKKTSSTSQLQSQQNKVKEREERGRSKVKVVNSSHNGSSEGDPQHSSKDSTGSTSQGISEAEEEQEMIRLFGISHFTSTKGKKVEGTDGSLAMMTRSKTNSRKIQSTFNFKTNDDGSVIIGNNCALDSTIKLFPISNRLNIEQIIDLDDGINNSSDIDADLNLGDNADLSDDYDSKILDLESKILNSNTNIKKITSLDFLNLSKQKFLDDKKTVKKKNQKNSATNTSGTNTKKKYKFKNKSFIVSLKFTSITHRNLIQKMVSNSENPFFSRGNIDYLSILHNPPEIIDLDNDRNINNSFVVTLKFKSRKFINRFSSIIEADENPFLTRGNITHDETILDEDKGDDRDSDFELITDLPNQNTKPGKQKTYKNPFFASVAEKAKIYESISSSTCNSTDNLILQNKNLRRNFKEKKIIHTRLPTREEFLVYDNSYYKESYKCQFKKKFDDLNIKLKPTSQRNKRKNLIYRNLLDGINGNDYEKLININSSTKKPGYKYSFKTITNAKLINRIEQEKSLYDSINKSQVFEKFRYYLIKNSSLPNYERFRNNLNSLLKTQLWQNFFAPKNSNQLIFDKKLSLNILTWLKTSFIKLKKKEINDRFPIEKKKKIKYKRCSKYDDRYDSDDDLDGFIVNDYEIEYNYTKNDLNYSLNNDNVNNISDDDDDDNYGDSSNSSKPFIPLMILSGESGSGKTASLYAIMNELCGYVHEINTNQSRSKKDMINLLKELSTTHSIHNKNQKNTKNTKNTKNNFFGINVNSDNNIVDNNDKIEKNHFQNGIILFENVDILFQDFDKGFWSSLKFALNISRKPIVLTCEDYSKIPNEFLKIAERENSWIHFDEDCIDKNELKMYLWLCCMSSERCRISKGVINEIINRNGCNLKRCLNELQWLCINPITKGISSKIGNTSNGGSNSSVEDTNVIDLDLDEDDEDDEDGSEYKESKNIDREFEKKNKMIENEESFFHIQDNDIKMEFKGSNDLDFVVTIDIDKNNIIGNEEGEDDGVTYVSSLEEETEELIKISKEFDNRSMCDMISNNTRSSIKHYDVNQQYLVYQNKLCKDNTNNKEREKYKKERNSKNNRSNKNNKNNDKVTTQLDFDLYLNDDFETDKIIVNNYERYLSEANYLSIHPLPFELDIGEELLKTMKVGPDKEDKRENLLKNKIISDVKEYLGHRLKKKILKLRYTRTLGESEANEYEEIRDSDCINILSWNKIILEMSPMVREIARNEWAIRVNTTHPAYAARDVTMNEMVQHMHFGHDGKEVLQTFLPQNRP</sequence>
<dbReference type="Gene3D" id="3.40.50.300">
    <property type="entry name" value="P-loop containing nucleotide triphosphate hydrolases"/>
    <property type="match status" value="1"/>
</dbReference>
<organism evidence="4 5">
    <name type="scientific">Ascoidea rubescens DSM 1968</name>
    <dbReference type="NCBI Taxonomy" id="1344418"/>
    <lineage>
        <taxon>Eukaryota</taxon>
        <taxon>Fungi</taxon>
        <taxon>Dikarya</taxon>
        <taxon>Ascomycota</taxon>
        <taxon>Saccharomycotina</taxon>
        <taxon>Saccharomycetes</taxon>
        <taxon>Ascoideaceae</taxon>
        <taxon>Ascoidea</taxon>
    </lineage>
</organism>
<feature type="compositionally biased region" description="Acidic residues" evidence="2">
    <location>
        <begin position="1061"/>
        <end position="1073"/>
    </location>
</feature>
<dbReference type="GO" id="GO:0005634">
    <property type="term" value="C:nucleus"/>
    <property type="evidence" value="ECO:0007669"/>
    <property type="project" value="TreeGrafter"/>
</dbReference>
<dbReference type="RefSeq" id="XP_020048795.1">
    <property type="nucleotide sequence ID" value="XM_020191653.1"/>
</dbReference>
<protein>
    <recommendedName>
        <fullName evidence="3">U4/U6.U5 small nuclear ribonucleoprotein 27kDa protein domain-containing protein</fullName>
    </recommendedName>
</protein>
<dbReference type="Pfam" id="PF08648">
    <property type="entry name" value="SNRNP27"/>
    <property type="match status" value="1"/>
</dbReference>
<name>A0A1D2VLJ2_9ASCO</name>
<dbReference type="GeneID" id="30965289"/>
<dbReference type="PANTHER" id="PTHR23389:SF6">
    <property type="entry name" value="REPLICATION FACTOR C SUBUNIT 1"/>
    <property type="match status" value="1"/>
</dbReference>
<dbReference type="InterPro" id="IPR013957">
    <property type="entry name" value="SNRNP27"/>
</dbReference>
<feature type="compositionally biased region" description="Basic and acidic residues" evidence="2">
    <location>
        <begin position="157"/>
        <end position="166"/>
    </location>
</feature>
<feature type="compositionally biased region" description="Basic and acidic residues" evidence="2">
    <location>
        <begin position="1199"/>
        <end position="1213"/>
    </location>
</feature>
<dbReference type="OrthoDB" id="10064318at2759"/>
<evidence type="ECO:0000256" key="1">
    <source>
        <dbReference type="ARBA" id="ARBA00022705"/>
    </source>
</evidence>
<feature type="compositionally biased region" description="Low complexity" evidence="2">
    <location>
        <begin position="1041"/>
        <end position="1052"/>
    </location>
</feature>
<evidence type="ECO:0000256" key="2">
    <source>
        <dbReference type="SAM" id="MobiDB-lite"/>
    </source>
</evidence>
<feature type="compositionally biased region" description="Low complexity" evidence="2">
    <location>
        <begin position="48"/>
        <end position="96"/>
    </location>
</feature>
<dbReference type="InterPro" id="IPR027417">
    <property type="entry name" value="P-loop_NTPase"/>
</dbReference>
<feature type="compositionally biased region" description="Basic and acidic residues" evidence="2">
    <location>
        <begin position="116"/>
        <end position="137"/>
    </location>
</feature>
<gene>
    <name evidence="4" type="ORF">ASCRUDRAFT_69285</name>
</gene>
<reference evidence="5" key="1">
    <citation type="submission" date="2016-05" db="EMBL/GenBank/DDBJ databases">
        <title>Comparative genomics of biotechnologically important yeasts.</title>
        <authorList>
            <consortium name="DOE Joint Genome Institute"/>
            <person name="Riley R."/>
            <person name="Haridas S."/>
            <person name="Wolfe K.H."/>
            <person name="Lopes M.R."/>
            <person name="Hittinger C.T."/>
            <person name="Goker M."/>
            <person name="Salamov A."/>
            <person name="Wisecaver J."/>
            <person name="Long T.M."/>
            <person name="Aerts A.L."/>
            <person name="Barry K."/>
            <person name="Choi C."/>
            <person name="Clum A."/>
            <person name="Coughlan A.Y."/>
            <person name="Deshpande S."/>
            <person name="Douglass A.P."/>
            <person name="Hanson S.J."/>
            <person name="Klenk H.-P."/>
            <person name="Labutti K."/>
            <person name="Lapidus A."/>
            <person name="Lindquist E."/>
            <person name="Lipzen A."/>
            <person name="Meier-Kolthoff J.P."/>
            <person name="Ohm R.A."/>
            <person name="Otillar R.P."/>
            <person name="Pangilinan J."/>
            <person name="Peng Y."/>
            <person name="Rokas A."/>
            <person name="Rosa C.A."/>
            <person name="Scheuner C."/>
            <person name="Sibirny A.A."/>
            <person name="Slot J.C."/>
            <person name="Stielow J.B."/>
            <person name="Sun H."/>
            <person name="Kurtzman C.P."/>
            <person name="Blackwell M."/>
            <person name="Grigoriev I.V."/>
            <person name="Jeffries T.W."/>
        </authorList>
    </citation>
    <scope>NUCLEOTIDE SEQUENCE [LARGE SCALE GENOMIC DNA]</scope>
    <source>
        <strain evidence="5">DSM 1968</strain>
    </source>
</reference>
<dbReference type="STRING" id="1344418.A0A1D2VLJ2"/>
<feature type="compositionally biased region" description="Polar residues" evidence="2">
    <location>
        <begin position="97"/>
        <end position="107"/>
    </location>
</feature>